<evidence type="ECO:0000313" key="4">
    <source>
        <dbReference type="Proteomes" id="UP000256977"/>
    </source>
</evidence>
<keyword evidence="1" id="KW-0175">Coiled coil</keyword>
<dbReference type="Proteomes" id="UP000256977">
    <property type="component" value="Unassembled WGS sequence"/>
</dbReference>
<evidence type="ECO:0000256" key="2">
    <source>
        <dbReference type="SAM" id="Phobius"/>
    </source>
</evidence>
<keyword evidence="2" id="KW-1133">Transmembrane helix</keyword>
<proteinExistence type="predicted"/>
<dbReference type="AlphaFoldDB" id="A0A3D9ICD0"/>
<accession>A0A3D9ICD0</accession>
<comment type="caution">
    <text evidence="3">The sequence shown here is derived from an EMBL/GenBank/DDBJ whole genome shotgun (WGS) entry which is preliminary data.</text>
</comment>
<sequence length="267" mass="30180">MSLICRGNPAAFFVLGHGPERGRRLTKLIKLLGLIAVVSIVNVVVLSPGLLGIGFGESALETAIGVTLPLAGVIALLLGSYVILQKPQEQPPPLRELQTQEDFATALSRYKRVRLLEEDMDHAIEQLDRIRKKKETLLEALSQRFQPGELSYAKFASVIAEVESLFYRNVRSVLNRLQAFDEAEFERFGSRKASRIPRELLQMRAEMLNEFLDFVKYSIAMNEEILLKLDRLLLEISRLDAFEPGDIEAMPGMQEIDALIKTTKHYR</sequence>
<feature type="coiled-coil region" evidence="1">
    <location>
        <begin position="113"/>
        <end position="144"/>
    </location>
</feature>
<reference evidence="3 4" key="1">
    <citation type="submission" date="2018-07" db="EMBL/GenBank/DDBJ databases">
        <title>Genomic Encyclopedia of Type Strains, Phase III (KMG-III): the genomes of soil and plant-associated and newly described type strains.</title>
        <authorList>
            <person name="Whitman W."/>
        </authorList>
    </citation>
    <scope>NUCLEOTIDE SEQUENCE [LARGE SCALE GENOMIC DNA]</scope>
    <source>
        <strain evidence="3 4">CECT 7287</strain>
    </source>
</reference>
<feature type="transmembrane region" description="Helical" evidence="2">
    <location>
        <begin position="31"/>
        <end position="51"/>
    </location>
</feature>
<gene>
    <name evidence="3" type="ORF">DFP98_13115</name>
</gene>
<dbReference type="EMBL" id="QRDZ01000031">
    <property type="protein sequence ID" value="RED59422.1"/>
    <property type="molecule type" value="Genomic_DNA"/>
</dbReference>
<keyword evidence="2" id="KW-0472">Membrane</keyword>
<feature type="transmembrane region" description="Helical" evidence="2">
    <location>
        <begin position="63"/>
        <end position="84"/>
    </location>
</feature>
<evidence type="ECO:0000256" key="1">
    <source>
        <dbReference type="SAM" id="Coils"/>
    </source>
</evidence>
<evidence type="ECO:0000313" key="3">
    <source>
        <dbReference type="EMBL" id="RED59422.1"/>
    </source>
</evidence>
<dbReference type="RefSeq" id="WP_246016869.1">
    <property type="nucleotide sequence ID" value="NZ_QRDZ01000031.1"/>
</dbReference>
<name>A0A3D9ICD0_9BACL</name>
<keyword evidence="2" id="KW-0812">Transmembrane</keyword>
<keyword evidence="4" id="KW-1185">Reference proteome</keyword>
<protein>
    <submittedName>
        <fullName evidence="3">Uncharacterized protein</fullName>
    </submittedName>
</protein>
<organism evidence="3 4">
    <name type="scientific">Cohnella phaseoli</name>
    <dbReference type="NCBI Taxonomy" id="456490"/>
    <lineage>
        <taxon>Bacteria</taxon>
        <taxon>Bacillati</taxon>
        <taxon>Bacillota</taxon>
        <taxon>Bacilli</taxon>
        <taxon>Bacillales</taxon>
        <taxon>Paenibacillaceae</taxon>
        <taxon>Cohnella</taxon>
    </lineage>
</organism>